<proteinExistence type="predicted"/>
<evidence type="ECO:0008006" key="3">
    <source>
        <dbReference type="Google" id="ProtNLM"/>
    </source>
</evidence>
<protein>
    <recommendedName>
        <fullName evidence="3">Altered inheritance of mitochondria protein 24, mitochondrial</fullName>
    </recommendedName>
</protein>
<dbReference type="EMBL" id="JAEUBF010000148">
    <property type="protein sequence ID" value="KAH3680248.1"/>
    <property type="molecule type" value="Genomic_DNA"/>
</dbReference>
<gene>
    <name evidence="1" type="ORF">WICMUC_000429</name>
</gene>
<evidence type="ECO:0000313" key="1">
    <source>
        <dbReference type="EMBL" id="KAH3680248.1"/>
    </source>
</evidence>
<reference evidence="1" key="2">
    <citation type="submission" date="2021-01" db="EMBL/GenBank/DDBJ databases">
        <authorList>
            <person name="Schikora-Tamarit M.A."/>
        </authorList>
    </citation>
    <scope>NUCLEOTIDE SEQUENCE</scope>
    <source>
        <strain evidence="1">CBS6341</strain>
    </source>
</reference>
<name>A0A9P8PXG6_9ASCO</name>
<dbReference type="AlphaFoldDB" id="A0A9P8PXG6"/>
<accession>A0A9P8PXG6</accession>
<organism evidence="1 2">
    <name type="scientific">Wickerhamomyces mucosus</name>
    <dbReference type="NCBI Taxonomy" id="1378264"/>
    <lineage>
        <taxon>Eukaryota</taxon>
        <taxon>Fungi</taxon>
        <taxon>Dikarya</taxon>
        <taxon>Ascomycota</taxon>
        <taxon>Saccharomycotina</taxon>
        <taxon>Saccharomycetes</taxon>
        <taxon>Phaffomycetales</taxon>
        <taxon>Wickerhamomycetaceae</taxon>
        <taxon>Wickerhamomyces</taxon>
    </lineage>
</organism>
<comment type="caution">
    <text evidence="1">The sequence shown here is derived from an EMBL/GenBank/DDBJ whole genome shotgun (WGS) entry which is preliminary data.</text>
</comment>
<keyword evidence="2" id="KW-1185">Reference proteome</keyword>
<dbReference type="Proteomes" id="UP000769528">
    <property type="component" value="Unassembled WGS sequence"/>
</dbReference>
<reference evidence="1" key="1">
    <citation type="journal article" date="2021" name="Open Biol.">
        <title>Shared evolutionary footprints suggest mitochondrial oxidative damage underlies multiple complex I losses in fungi.</title>
        <authorList>
            <person name="Schikora-Tamarit M.A."/>
            <person name="Marcet-Houben M."/>
            <person name="Nosek J."/>
            <person name="Gabaldon T."/>
        </authorList>
    </citation>
    <scope>NUCLEOTIDE SEQUENCE</scope>
    <source>
        <strain evidence="1">CBS6341</strain>
    </source>
</reference>
<evidence type="ECO:0000313" key="2">
    <source>
        <dbReference type="Proteomes" id="UP000769528"/>
    </source>
</evidence>
<sequence>MNIVKNIPKITGSGPFIQPPKFQFFAKSILSLQLSSNSLINLNPSSSNFILQSNSTKLINKRKLLSLGSKIPPLIFDEIKSNEGCNLLFQNYNGNNHFINLEISNQSSSSSSINVKRNNLFGWYGELKISQFDDKDQYLKISNVEGQSNIILNSSNQLFTVKLIDKSDIISIKTNQLIAYNGLNTKEYLNPFKNSTLIDKFLNLFDSNNKFVIKYNNWINPLIKQEYRTFKGPAIVIFN</sequence>